<protein>
    <submittedName>
        <fullName evidence="9">RNA polymerase sigma factor</fullName>
    </submittedName>
</protein>
<accession>A0ABV8ETZ3</accession>
<evidence type="ECO:0000259" key="7">
    <source>
        <dbReference type="Pfam" id="PF04542"/>
    </source>
</evidence>
<dbReference type="InterPro" id="IPR007627">
    <property type="entry name" value="RNA_pol_sigma70_r2"/>
</dbReference>
<reference evidence="10" key="1">
    <citation type="journal article" date="2019" name="Int. J. Syst. Evol. Microbiol.">
        <title>The Global Catalogue of Microorganisms (GCM) 10K type strain sequencing project: providing services to taxonomists for standard genome sequencing and annotation.</title>
        <authorList>
            <consortium name="The Broad Institute Genomics Platform"/>
            <consortium name="The Broad Institute Genome Sequencing Center for Infectious Disease"/>
            <person name="Wu L."/>
            <person name="Ma J."/>
        </authorList>
    </citation>
    <scope>NUCLEOTIDE SEQUENCE [LARGE SCALE GENOMIC DNA]</scope>
    <source>
        <strain evidence="10">TBRC 7912</strain>
    </source>
</reference>
<dbReference type="InterPro" id="IPR014284">
    <property type="entry name" value="RNA_pol_sigma-70_dom"/>
</dbReference>
<keyword evidence="2" id="KW-0805">Transcription regulation</keyword>
<dbReference type="Gene3D" id="1.10.10.10">
    <property type="entry name" value="Winged helix-like DNA-binding domain superfamily/Winged helix DNA-binding domain"/>
    <property type="match status" value="1"/>
</dbReference>
<feature type="region of interest" description="Disordered" evidence="6">
    <location>
        <begin position="103"/>
        <end position="122"/>
    </location>
</feature>
<feature type="domain" description="RNA polymerase sigma-70 region 2" evidence="7">
    <location>
        <begin position="22"/>
        <end position="88"/>
    </location>
</feature>
<evidence type="ECO:0000313" key="9">
    <source>
        <dbReference type="EMBL" id="MFC3979817.1"/>
    </source>
</evidence>
<dbReference type="InterPro" id="IPR013325">
    <property type="entry name" value="RNA_pol_sigma_r2"/>
</dbReference>
<dbReference type="InterPro" id="IPR036388">
    <property type="entry name" value="WH-like_DNA-bd_sf"/>
</dbReference>
<dbReference type="EMBL" id="JBHSBC010000004">
    <property type="protein sequence ID" value="MFC3979817.1"/>
    <property type="molecule type" value="Genomic_DNA"/>
</dbReference>
<evidence type="ECO:0000256" key="6">
    <source>
        <dbReference type="SAM" id="MobiDB-lite"/>
    </source>
</evidence>
<name>A0ABV8ETZ3_9ACTN</name>
<evidence type="ECO:0000256" key="3">
    <source>
        <dbReference type="ARBA" id="ARBA00023082"/>
    </source>
</evidence>
<dbReference type="Pfam" id="PF04542">
    <property type="entry name" value="Sigma70_r2"/>
    <property type="match status" value="1"/>
</dbReference>
<evidence type="ECO:0000256" key="4">
    <source>
        <dbReference type="ARBA" id="ARBA00023125"/>
    </source>
</evidence>
<feature type="domain" description="RNA polymerase sigma factor 70 region 4 type 2" evidence="8">
    <location>
        <begin position="131"/>
        <end position="183"/>
    </location>
</feature>
<evidence type="ECO:0000256" key="1">
    <source>
        <dbReference type="ARBA" id="ARBA00010641"/>
    </source>
</evidence>
<proteinExistence type="inferred from homology"/>
<keyword evidence="10" id="KW-1185">Reference proteome</keyword>
<dbReference type="PANTHER" id="PTHR43133:SF50">
    <property type="entry name" value="ECF RNA POLYMERASE SIGMA FACTOR SIGM"/>
    <property type="match status" value="1"/>
</dbReference>
<dbReference type="SUPFAM" id="SSF88946">
    <property type="entry name" value="Sigma2 domain of RNA polymerase sigma factors"/>
    <property type="match status" value="1"/>
</dbReference>
<dbReference type="InterPro" id="IPR039425">
    <property type="entry name" value="RNA_pol_sigma-70-like"/>
</dbReference>
<dbReference type="CDD" id="cd06171">
    <property type="entry name" value="Sigma70_r4"/>
    <property type="match status" value="1"/>
</dbReference>
<evidence type="ECO:0000256" key="5">
    <source>
        <dbReference type="ARBA" id="ARBA00023163"/>
    </source>
</evidence>
<dbReference type="SUPFAM" id="SSF88659">
    <property type="entry name" value="Sigma3 and sigma4 domains of RNA polymerase sigma factors"/>
    <property type="match status" value="1"/>
</dbReference>
<comment type="caution">
    <text evidence="9">The sequence shown here is derived from an EMBL/GenBank/DDBJ whole genome shotgun (WGS) entry which is preliminary data.</text>
</comment>
<gene>
    <name evidence="9" type="ORF">ACFOYY_06790</name>
</gene>
<evidence type="ECO:0000256" key="2">
    <source>
        <dbReference type="ARBA" id="ARBA00023015"/>
    </source>
</evidence>
<comment type="similarity">
    <text evidence="1">Belongs to the sigma-70 factor family. ECF subfamily.</text>
</comment>
<evidence type="ECO:0000259" key="8">
    <source>
        <dbReference type="Pfam" id="PF08281"/>
    </source>
</evidence>
<dbReference type="InterPro" id="IPR013324">
    <property type="entry name" value="RNA_pol_sigma_r3/r4-like"/>
</dbReference>
<organism evidence="9 10">
    <name type="scientific">Streptosporangium jomthongense</name>
    <dbReference type="NCBI Taxonomy" id="1193683"/>
    <lineage>
        <taxon>Bacteria</taxon>
        <taxon>Bacillati</taxon>
        <taxon>Actinomycetota</taxon>
        <taxon>Actinomycetes</taxon>
        <taxon>Streptosporangiales</taxon>
        <taxon>Streptosporangiaceae</taxon>
        <taxon>Streptosporangium</taxon>
    </lineage>
</organism>
<dbReference type="Proteomes" id="UP001595698">
    <property type="component" value="Unassembled WGS sequence"/>
</dbReference>
<sequence>MNGETVAQATAPPGAGAVLADLYREHRLALVRLAVLLVGDRESAEDVVQDVFSRLHTAALNGGRPGTLTLTYVRVCVLNASRSLLRRRGVAARLRLTRRDWPIGPDSASGSGSGSGSGSAETSVLLGETRQEMLAALGRLPRRQREVLVLRYYLDLSDAEIAQVTRLGQSTVRSTVSRALGRLERELGGKA</sequence>
<keyword evidence="5" id="KW-0804">Transcription</keyword>
<dbReference type="Pfam" id="PF08281">
    <property type="entry name" value="Sigma70_r4_2"/>
    <property type="match status" value="1"/>
</dbReference>
<dbReference type="RefSeq" id="WP_386188680.1">
    <property type="nucleotide sequence ID" value="NZ_JBHSBC010000004.1"/>
</dbReference>
<dbReference type="PANTHER" id="PTHR43133">
    <property type="entry name" value="RNA POLYMERASE ECF-TYPE SIGMA FACTO"/>
    <property type="match status" value="1"/>
</dbReference>
<evidence type="ECO:0000313" key="10">
    <source>
        <dbReference type="Proteomes" id="UP001595698"/>
    </source>
</evidence>
<dbReference type="Gene3D" id="1.10.1740.10">
    <property type="match status" value="1"/>
</dbReference>
<keyword evidence="3" id="KW-0731">Sigma factor</keyword>
<dbReference type="InterPro" id="IPR013249">
    <property type="entry name" value="RNA_pol_sigma70_r4_t2"/>
</dbReference>
<dbReference type="NCBIfam" id="TIGR02937">
    <property type="entry name" value="sigma70-ECF"/>
    <property type="match status" value="1"/>
</dbReference>
<keyword evidence="4" id="KW-0238">DNA-binding</keyword>